<dbReference type="RefSeq" id="XP_060345400.1">
    <property type="nucleotide sequence ID" value="XM_060495052.1"/>
</dbReference>
<feature type="domain" description="Apple" evidence="1">
    <location>
        <begin position="321"/>
        <end position="371"/>
    </location>
</feature>
<dbReference type="SUPFAM" id="SSF81296">
    <property type="entry name" value="E set domains"/>
    <property type="match status" value="1"/>
</dbReference>
<dbReference type="PANTHER" id="PTHR32208">
    <property type="entry name" value="SECRETED PROTEIN-RELATED"/>
    <property type="match status" value="1"/>
</dbReference>
<dbReference type="CDD" id="cd02851">
    <property type="entry name" value="E_set_GO_C"/>
    <property type="match status" value="1"/>
</dbReference>
<comment type="caution">
    <text evidence="3">The sequence shown here is derived from an EMBL/GenBank/DDBJ whole genome shotgun (WGS) entry which is preliminary data.</text>
</comment>
<dbReference type="Gene3D" id="2.130.10.80">
    <property type="entry name" value="Galactose oxidase/kelch, beta-propeller"/>
    <property type="match status" value="1"/>
</dbReference>
<dbReference type="Pfam" id="PF01344">
    <property type="entry name" value="Kelch_1"/>
    <property type="match status" value="1"/>
</dbReference>
<dbReference type="InterPro" id="IPR037293">
    <property type="entry name" value="Gal_Oxidase_central_sf"/>
</dbReference>
<accession>A0ABQ9S9S5</accession>
<dbReference type="EMBL" id="MOPA01000009">
    <property type="protein sequence ID" value="KAK1531143.1"/>
    <property type="molecule type" value="Genomic_DNA"/>
</dbReference>
<dbReference type="GeneID" id="85378951"/>
<organism evidence="3 4">
    <name type="scientific">Colletotrichum paranaense</name>
    <dbReference type="NCBI Taxonomy" id="1914294"/>
    <lineage>
        <taxon>Eukaryota</taxon>
        <taxon>Fungi</taxon>
        <taxon>Dikarya</taxon>
        <taxon>Ascomycota</taxon>
        <taxon>Pezizomycotina</taxon>
        <taxon>Sordariomycetes</taxon>
        <taxon>Hypocreomycetidae</taxon>
        <taxon>Glomerellales</taxon>
        <taxon>Glomerellaceae</taxon>
        <taxon>Colletotrichum</taxon>
        <taxon>Colletotrichum acutatum species complex</taxon>
    </lineage>
</organism>
<feature type="domain" description="Galactose oxidase-like Early set" evidence="2">
    <location>
        <begin position="885"/>
        <end position="984"/>
    </location>
</feature>
<dbReference type="Pfam" id="PF09118">
    <property type="entry name" value="GO-like_E_set"/>
    <property type="match status" value="1"/>
</dbReference>
<evidence type="ECO:0000313" key="3">
    <source>
        <dbReference type="EMBL" id="KAK1531143.1"/>
    </source>
</evidence>
<feature type="domain" description="Apple" evidence="1">
    <location>
        <begin position="413"/>
        <end position="469"/>
    </location>
</feature>
<dbReference type="InterPro" id="IPR013783">
    <property type="entry name" value="Ig-like_fold"/>
</dbReference>
<dbReference type="PANTHER" id="PTHR32208:SF56">
    <property type="entry name" value="GALACTOSE OXIDASE-RELATED"/>
    <property type="match status" value="1"/>
</dbReference>
<evidence type="ECO:0000259" key="2">
    <source>
        <dbReference type="Pfam" id="PF09118"/>
    </source>
</evidence>
<dbReference type="InterPro" id="IPR003609">
    <property type="entry name" value="Pan_app"/>
</dbReference>
<dbReference type="Gene3D" id="3.50.4.10">
    <property type="entry name" value="Hepatocyte Growth Factor"/>
    <property type="match status" value="2"/>
</dbReference>
<dbReference type="InterPro" id="IPR006652">
    <property type="entry name" value="Kelch_1"/>
</dbReference>
<dbReference type="InterPro" id="IPR014756">
    <property type="entry name" value="Ig_E-set"/>
</dbReference>
<reference evidence="3 4" key="1">
    <citation type="submission" date="2016-10" db="EMBL/GenBank/DDBJ databases">
        <title>The genome sequence of Colletotrichum fioriniae PJ7.</title>
        <authorList>
            <person name="Baroncelli R."/>
        </authorList>
    </citation>
    <scope>NUCLEOTIDE SEQUENCE [LARGE SCALE GENOMIC DNA]</scope>
    <source>
        <strain evidence="3 4">IMI 384185</strain>
    </source>
</reference>
<dbReference type="SMART" id="SM00612">
    <property type="entry name" value="Kelch"/>
    <property type="match status" value="3"/>
</dbReference>
<evidence type="ECO:0000259" key="1">
    <source>
        <dbReference type="Pfam" id="PF00024"/>
    </source>
</evidence>
<dbReference type="Gene3D" id="2.60.40.10">
    <property type="entry name" value="Immunoglobulins"/>
    <property type="match status" value="1"/>
</dbReference>
<proteinExistence type="predicted"/>
<sequence>MAGRPSFANVNTNDTDGMMLISCTVVYVKTANVKVPSLVGNTAKALTSMNVQTNFFLPKPSKLEAVFDDHSCDPRREPEGDPGQQQVATTAMGLSAGLYKGTSKGERLEARGFRLTAAAVVVVVVRQQHDKPDGWPSGFSESPHDFFCLSFPHHGLFLLGPPLGPKASAWLEHLGMVPTLSSFSMGIAAREASPFASADSASTKDQLPGRLYRAITAPAGWRSLAWGLQSFHILGDGSLLERPLLCGSAADGAVMHDVPGEFSSQKHQHTDMVRSTAYKAIAAASLFSRFSSAAITACPNDEAEWESPIGVKYTVCPGSDYQYGGGSLQYVQNVQTTVECVQICDKDARCNRAVYDKELKVCHVKDTKNEMNWAADDRFDSIRMTNDFVDGTFLATCPFKEEGYRVPKGSADYRVCRGTDYTGNSAKIVQDVTTIQACSELCSNTQNCKKAVFDNINNVCHIKAAEPETSLFWVQNKQFDTIHVPENIKPAVQGKWGDLIRLPVIPVAAYIVPSYPEPSRLLFFSSWGVDAFGGASGMTQYGDYNFATGEISERAVTNTHHDMFCPAISQLQDGRIVIQGGSDAEAVSIYDPATNNFTRGPDLKVARGYQTSTLLSSGKIFTIGGAYSGKREGKNGEVYDPEANEWTYLPGADVTPILTNDHEGIWREDNHAWLFGWKNNSIFQAGPGKDQHWFGIEGTGSVTKAATRDDDDAMCGTWVMYDAVAGKILSAGGSPDYTDSDATVHAHITTIGEPGTPSEVERVADMAFPRGFANAVVLPDGQVLVTGGQRKSLVFTNTDGILIAELFNPETKEWKQMAPMAVPRNYHSVAILMPDATVFTGGGGLCYVQQILGSTAGCDKTVDHADGEIFEPPYLYNADGTKAARPVVSGVTEEAVKAGATITFTVEGVEAGGKGAKVTLIRTGSVTHSSNTDQRRIPLDNVQVDGQSFSAKLPEDYGILLPGFYYLFVSNAQGTPSIAKTLHVVL</sequence>
<keyword evidence="4" id="KW-1185">Reference proteome</keyword>
<dbReference type="Proteomes" id="UP001241169">
    <property type="component" value="Unassembled WGS sequence"/>
</dbReference>
<protein>
    <submittedName>
        <fullName evidence="3">Kelch domain-containing protein</fullName>
    </submittedName>
</protein>
<name>A0ABQ9S9S5_9PEZI</name>
<dbReference type="InterPro" id="IPR015202">
    <property type="entry name" value="GO-like_E_set"/>
</dbReference>
<dbReference type="SUPFAM" id="SSF50965">
    <property type="entry name" value="Galactose oxidase, central domain"/>
    <property type="match status" value="1"/>
</dbReference>
<dbReference type="InterPro" id="IPR011043">
    <property type="entry name" value="Gal_Oxase/kelch_b-propeller"/>
</dbReference>
<dbReference type="Pfam" id="PF00024">
    <property type="entry name" value="PAN_1"/>
    <property type="match status" value="2"/>
</dbReference>
<gene>
    <name evidence="3" type="ORF">CPAR01_10792</name>
</gene>
<dbReference type="SUPFAM" id="SSF57414">
    <property type="entry name" value="Hairpin loop containing domain-like"/>
    <property type="match status" value="2"/>
</dbReference>
<evidence type="ECO:0000313" key="4">
    <source>
        <dbReference type="Proteomes" id="UP001241169"/>
    </source>
</evidence>